<dbReference type="GO" id="GO:0005886">
    <property type="term" value="C:plasma membrane"/>
    <property type="evidence" value="ECO:0007669"/>
    <property type="project" value="UniProtKB-SubCell"/>
</dbReference>
<dbReference type="Proteomes" id="UP000321057">
    <property type="component" value="Unassembled WGS sequence"/>
</dbReference>
<dbReference type="AlphaFoldDB" id="A0A0D0SN27"/>
<evidence type="ECO:0000313" key="12">
    <source>
        <dbReference type="Proteomes" id="UP000255277"/>
    </source>
</evidence>
<dbReference type="Pfam" id="PF01061">
    <property type="entry name" value="ABC2_membrane"/>
    <property type="match status" value="1"/>
</dbReference>
<evidence type="ECO:0000256" key="5">
    <source>
        <dbReference type="ARBA" id="ARBA00022692"/>
    </source>
</evidence>
<name>A0A0D0SN27_STAGA</name>
<evidence type="ECO:0000256" key="3">
    <source>
        <dbReference type="ARBA" id="ARBA00022448"/>
    </source>
</evidence>
<feature type="domain" description="ABC transmembrane type-2" evidence="9">
    <location>
        <begin position="35"/>
        <end position="258"/>
    </location>
</feature>
<evidence type="ECO:0000256" key="4">
    <source>
        <dbReference type="ARBA" id="ARBA00022475"/>
    </source>
</evidence>
<feature type="transmembrane region" description="Helical" evidence="8">
    <location>
        <begin position="184"/>
        <end position="203"/>
    </location>
</feature>
<dbReference type="STRING" id="1293.SH09_12725"/>
<dbReference type="OrthoDB" id="9794365at2"/>
<dbReference type="RefSeq" id="WP_042740016.1">
    <property type="nucleotide sequence ID" value="NZ_BKAX01000003.1"/>
</dbReference>
<protein>
    <recommendedName>
        <fullName evidence="8">Transport permease protein</fullName>
    </recommendedName>
</protein>
<evidence type="ECO:0000256" key="8">
    <source>
        <dbReference type="RuleBase" id="RU361157"/>
    </source>
</evidence>
<dbReference type="PANTHER" id="PTHR30413">
    <property type="entry name" value="INNER MEMBRANE TRANSPORT PERMEASE"/>
    <property type="match status" value="1"/>
</dbReference>
<evidence type="ECO:0000256" key="2">
    <source>
        <dbReference type="ARBA" id="ARBA00007783"/>
    </source>
</evidence>
<sequence>MNAVWTVFKEHFQNVYLIKRLAEFQLRISNHSNYLGIAWELINPAMQIAVYWFVFGLGFRSNRLMEGVPFIYWLIVGISMWFFVNQGVLEGTKAIASKFNHIAKMNFPISIIPSYIVVSRFYGHLGLLILVMMICFFGGYHPSIYTLQLLLYVPFSLLLTMSIALVTSTLGVLIRDTQMVMQSLMRIIFFVSSILYLPNNVIVEKVMQFNPIYFLAEGYRAAVLHHEWYFLTHWHIAIYNVVLVLILFIVGSLLHMRYRDHFADFM</sequence>
<dbReference type="GO" id="GO:0140359">
    <property type="term" value="F:ABC-type transporter activity"/>
    <property type="evidence" value="ECO:0007669"/>
    <property type="project" value="InterPro"/>
</dbReference>
<keyword evidence="4 8" id="KW-1003">Cell membrane</keyword>
<organism evidence="11 12">
    <name type="scientific">Staphylococcus gallinarum</name>
    <dbReference type="NCBI Taxonomy" id="1293"/>
    <lineage>
        <taxon>Bacteria</taxon>
        <taxon>Bacillati</taxon>
        <taxon>Bacillota</taxon>
        <taxon>Bacilli</taxon>
        <taxon>Bacillales</taxon>
        <taxon>Staphylococcaceae</taxon>
        <taxon>Staphylococcus</taxon>
    </lineage>
</organism>
<evidence type="ECO:0000256" key="6">
    <source>
        <dbReference type="ARBA" id="ARBA00022989"/>
    </source>
</evidence>
<dbReference type="PROSITE" id="PS51012">
    <property type="entry name" value="ABC_TM2"/>
    <property type="match status" value="1"/>
</dbReference>
<dbReference type="Proteomes" id="UP000255277">
    <property type="component" value="Unassembled WGS sequence"/>
</dbReference>
<evidence type="ECO:0000313" key="13">
    <source>
        <dbReference type="Proteomes" id="UP000321057"/>
    </source>
</evidence>
<evidence type="ECO:0000256" key="1">
    <source>
        <dbReference type="ARBA" id="ARBA00004651"/>
    </source>
</evidence>
<keyword evidence="5 8" id="KW-0812">Transmembrane</keyword>
<keyword evidence="6 8" id="KW-1133">Transmembrane helix</keyword>
<keyword evidence="3 8" id="KW-0813">Transport</keyword>
<gene>
    <name evidence="11" type="ORF">NCTC12195_03362</name>
    <name evidence="10" type="ORF">SGA02_14200</name>
</gene>
<dbReference type="InterPro" id="IPR013525">
    <property type="entry name" value="ABC2_TM"/>
</dbReference>
<evidence type="ECO:0000256" key="7">
    <source>
        <dbReference type="ARBA" id="ARBA00023136"/>
    </source>
</evidence>
<evidence type="ECO:0000313" key="11">
    <source>
        <dbReference type="EMBL" id="SUM33885.1"/>
    </source>
</evidence>
<dbReference type="InterPro" id="IPR047817">
    <property type="entry name" value="ABC2_TM_bact-type"/>
</dbReference>
<reference evidence="10 13" key="2">
    <citation type="submission" date="2019-07" db="EMBL/GenBank/DDBJ databases">
        <title>Whole genome shotgun sequence of Staphylococcus gallinarum NBRC 109767.</title>
        <authorList>
            <person name="Hosoyama A."/>
            <person name="Uohara A."/>
            <person name="Ohji S."/>
            <person name="Ichikawa N."/>
        </authorList>
    </citation>
    <scope>NUCLEOTIDE SEQUENCE [LARGE SCALE GENOMIC DNA]</scope>
    <source>
        <strain evidence="10 13">NBRC 109767</strain>
    </source>
</reference>
<dbReference type="GO" id="GO:0015920">
    <property type="term" value="P:lipopolysaccharide transport"/>
    <property type="evidence" value="ECO:0007669"/>
    <property type="project" value="TreeGrafter"/>
</dbReference>
<dbReference type="EMBL" id="BKAX01000003">
    <property type="protein sequence ID" value="GEQ05592.1"/>
    <property type="molecule type" value="Genomic_DNA"/>
</dbReference>
<comment type="subcellular location">
    <subcellularLocation>
        <location evidence="1 8">Cell membrane</location>
        <topology evidence="1 8">Multi-pass membrane protein</topology>
    </subcellularLocation>
</comment>
<keyword evidence="13" id="KW-1185">Reference proteome</keyword>
<feature type="transmembrane region" description="Helical" evidence="8">
    <location>
        <begin position="125"/>
        <end position="143"/>
    </location>
</feature>
<dbReference type="PANTHER" id="PTHR30413:SF10">
    <property type="entry name" value="CAPSULE POLYSACCHARIDE EXPORT INNER-MEMBRANE PROTEIN CTRC"/>
    <property type="match status" value="1"/>
</dbReference>
<evidence type="ECO:0000259" key="9">
    <source>
        <dbReference type="PROSITE" id="PS51012"/>
    </source>
</evidence>
<dbReference type="EMBL" id="UHDK01000001">
    <property type="protein sequence ID" value="SUM33885.1"/>
    <property type="molecule type" value="Genomic_DNA"/>
</dbReference>
<evidence type="ECO:0000313" key="10">
    <source>
        <dbReference type="EMBL" id="GEQ05592.1"/>
    </source>
</evidence>
<accession>A0A0D0SN27</accession>
<feature type="transmembrane region" description="Helical" evidence="8">
    <location>
        <begin position="149"/>
        <end position="172"/>
    </location>
</feature>
<comment type="similarity">
    <text evidence="2 8">Belongs to the ABC-2 integral membrane protein family.</text>
</comment>
<reference evidence="11 12" key="1">
    <citation type="submission" date="2018-06" db="EMBL/GenBank/DDBJ databases">
        <authorList>
            <consortium name="Pathogen Informatics"/>
            <person name="Doyle S."/>
        </authorList>
    </citation>
    <scope>NUCLEOTIDE SEQUENCE [LARGE SCALE GENOMIC DNA]</scope>
    <source>
        <strain evidence="11 12">NCTC12195</strain>
    </source>
</reference>
<keyword evidence="7 8" id="KW-0472">Membrane</keyword>
<feature type="transmembrane region" description="Helical" evidence="8">
    <location>
        <begin position="37"/>
        <end position="58"/>
    </location>
</feature>
<feature type="transmembrane region" description="Helical" evidence="8">
    <location>
        <begin position="236"/>
        <end position="256"/>
    </location>
</feature>
<proteinExistence type="inferred from homology"/>
<feature type="transmembrane region" description="Helical" evidence="8">
    <location>
        <begin position="70"/>
        <end position="89"/>
    </location>
</feature>